<dbReference type="STRING" id="47428.A0A284S0G0"/>
<evidence type="ECO:0000256" key="7">
    <source>
        <dbReference type="ARBA" id="ARBA00093546"/>
    </source>
</evidence>
<evidence type="ECO:0000256" key="6">
    <source>
        <dbReference type="ARBA" id="ARBA00023180"/>
    </source>
</evidence>
<organism evidence="9 10">
    <name type="scientific">Armillaria ostoyae</name>
    <name type="common">Armillaria root rot fungus</name>
    <dbReference type="NCBI Taxonomy" id="47428"/>
    <lineage>
        <taxon>Eukaryota</taxon>
        <taxon>Fungi</taxon>
        <taxon>Dikarya</taxon>
        <taxon>Basidiomycota</taxon>
        <taxon>Agaricomycotina</taxon>
        <taxon>Agaricomycetes</taxon>
        <taxon>Agaricomycetidae</taxon>
        <taxon>Agaricales</taxon>
        <taxon>Marasmiineae</taxon>
        <taxon>Physalacriaceae</taxon>
        <taxon>Armillaria</taxon>
    </lineage>
</organism>
<comment type="similarity">
    <text evidence="2 8">Belongs to the fungal hydrophobin family.</text>
</comment>
<keyword evidence="10" id="KW-1185">Reference proteome</keyword>
<evidence type="ECO:0000256" key="2">
    <source>
        <dbReference type="ARBA" id="ARBA00010446"/>
    </source>
</evidence>
<dbReference type="Proteomes" id="UP000219338">
    <property type="component" value="Unassembled WGS sequence"/>
</dbReference>
<reference evidence="10" key="1">
    <citation type="journal article" date="2017" name="Nat. Ecol. Evol.">
        <title>Genome expansion and lineage-specific genetic innovations in the forest pathogenic fungi Armillaria.</title>
        <authorList>
            <person name="Sipos G."/>
            <person name="Prasanna A.N."/>
            <person name="Walter M.C."/>
            <person name="O'Connor E."/>
            <person name="Balint B."/>
            <person name="Krizsan K."/>
            <person name="Kiss B."/>
            <person name="Hess J."/>
            <person name="Varga T."/>
            <person name="Slot J."/>
            <person name="Riley R."/>
            <person name="Boka B."/>
            <person name="Rigling D."/>
            <person name="Barry K."/>
            <person name="Lee J."/>
            <person name="Mihaltcheva S."/>
            <person name="LaButti K."/>
            <person name="Lipzen A."/>
            <person name="Waldron R."/>
            <person name="Moloney N.M."/>
            <person name="Sperisen C."/>
            <person name="Kredics L."/>
            <person name="Vagvoelgyi C."/>
            <person name="Patrignani A."/>
            <person name="Fitzpatrick D."/>
            <person name="Nagy I."/>
            <person name="Doyle S."/>
            <person name="Anderson J.B."/>
            <person name="Grigoriev I.V."/>
            <person name="Gueldener U."/>
            <person name="Muensterkoetter M."/>
            <person name="Nagy L.G."/>
        </authorList>
    </citation>
    <scope>NUCLEOTIDE SEQUENCE [LARGE SCALE GENOMIC DNA]</scope>
    <source>
        <strain evidence="10">C18/9</strain>
    </source>
</reference>
<evidence type="ECO:0000256" key="8">
    <source>
        <dbReference type="RuleBase" id="RU365009"/>
    </source>
</evidence>
<sequence>MFARISSFAVLLTLATATVLPRGGGQGAACSATGTAQCCESTQSPSDLSPSVVTLLGLLGVVIGDLTANVGVTCSPISVIGVGGTQCNNQVVCCDDNNFNGLIALGCTPLNIGL</sequence>
<evidence type="ECO:0000313" key="10">
    <source>
        <dbReference type="Proteomes" id="UP000219338"/>
    </source>
</evidence>
<dbReference type="InterPro" id="IPR001338">
    <property type="entry name" value="Class_I_Hydrophobin"/>
</dbReference>
<keyword evidence="8" id="KW-0732">Signal</keyword>
<feature type="signal peptide" evidence="8">
    <location>
        <begin position="1"/>
        <end position="17"/>
    </location>
</feature>
<dbReference type="Pfam" id="PF01185">
    <property type="entry name" value="Hydrophobin"/>
    <property type="match status" value="1"/>
</dbReference>
<keyword evidence="4 8" id="KW-0964">Secreted</keyword>
<keyword evidence="6" id="KW-0325">Glycoprotein</keyword>
<proteinExistence type="inferred from homology"/>
<gene>
    <name evidence="9" type="ORF">ARMOST_17951</name>
</gene>
<dbReference type="SMART" id="SM00075">
    <property type="entry name" value="HYDRO"/>
    <property type="match status" value="1"/>
</dbReference>
<dbReference type="CDD" id="cd23507">
    <property type="entry name" value="hydrophobin_I"/>
    <property type="match status" value="1"/>
</dbReference>
<protein>
    <recommendedName>
        <fullName evidence="8">Hydrophobin</fullName>
    </recommendedName>
</protein>
<evidence type="ECO:0000256" key="4">
    <source>
        <dbReference type="ARBA" id="ARBA00022525"/>
    </source>
</evidence>
<comment type="subcellular location">
    <subcellularLocation>
        <location evidence="1 8">Secreted</location>
        <location evidence="1 8">Cell wall</location>
    </subcellularLocation>
</comment>
<name>A0A284S0G0_ARMOS</name>
<evidence type="ECO:0000313" key="9">
    <source>
        <dbReference type="EMBL" id="SJL14491.1"/>
    </source>
</evidence>
<keyword evidence="5 8" id="KW-1015">Disulfide bond</keyword>
<accession>A0A284S0G0</accession>
<evidence type="ECO:0000256" key="3">
    <source>
        <dbReference type="ARBA" id="ARBA00022512"/>
    </source>
</evidence>
<comment type="subunit">
    <text evidence="7">Self-assembles to form functional amyloid fibrils called rodlets. Self-assembly into fibrillar rodlets occurs spontaneously at hydrophobic:hydrophilic interfaces and the rodlets further associate laterally to form amphipathic monolayers.</text>
</comment>
<dbReference type="EMBL" id="FUEG01000024">
    <property type="protein sequence ID" value="SJL14491.1"/>
    <property type="molecule type" value="Genomic_DNA"/>
</dbReference>
<dbReference type="GO" id="GO:0009277">
    <property type="term" value="C:fungal-type cell wall"/>
    <property type="evidence" value="ECO:0007669"/>
    <property type="project" value="InterPro"/>
</dbReference>
<dbReference type="OrthoDB" id="4225815at2759"/>
<evidence type="ECO:0000256" key="5">
    <source>
        <dbReference type="ARBA" id="ARBA00023157"/>
    </source>
</evidence>
<keyword evidence="3 8" id="KW-0134">Cell wall</keyword>
<dbReference type="AlphaFoldDB" id="A0A284S0G0"/>
<evidence type="ECO:0000256" key="1">
    <source>
        <dbReference type="ARBA" id="ARBA00004191"/>
    </source>
</evidence>
<feature type="chain" id="PRO_5013987118" description="Hydrophobin" evidence="8">
    <location>
        <begin position="18"/>
        <end position="114"/>
    </location>
</feature>
<dbReference type="GO" id="GO:0005199">
    <property type="term" value="F:structural constituent of cell wall"/>
    <property type="evidence" value="ECO:0007669"/>
    <property type="project" value="InterPro"/>
</dbReference>
<dbReference type="OMA" id="TAVCCED"/>